<dbReference type="EMBL" id="JAUJYW010000002">
    <property type="protein sequence ID" value="MDN8599011.1"/>
    <property type="molecule type" value="Genomic_DNA"/>
</dbReference>
<keyword evidence="2" id="KW-1185">Reference proteome</keyword>
<protein>
    <submittedName>
        <fullName evidence="1">Tail fiber assembly protein</fullName>
    </submittedName>
</protein>
<dbReference type="InterPro" id="IPR003458">
    <property type="entry name" value="Phage_T4_Gp38_tail_assem"/>
</dbReference>
<evidence type="ECO:0000313" key="1">
    <source>
        <dbReference type="EMBL" id="MDN8599011.1"/>
    </source>
</evidence>
<sequence length="192" mass="21592">MQNIKNFKITNTTKELLEAYQVPEEITPVFLKSDDGQEWYAVQKLFSDDTIKIQYDSAGVITSVVDKPVEQRGNTYAVSMFFPVNMSVAEISVNDYPEGVSLDGTWKFDGEIVYRDADIVKENTMKKNIALRDKYAIRATLAISAINCSAATGTPRASDADDLLLIQQYVDKLRDVNLLDPVWPEISVEIIK</sequence>
<dbReference type="Proteomes" id="UP001174867">
    <property type="component" value="Unassembled WGS sequence"/>
</dbReference>
<proteinExistence type="predicted"/>
<dbReference type="Pfam" id="PF02413">
    <property type="entry name" value="Caudo_TAP"/>
    <property type="match status" value="1"/>
</dbReference>
<gene>
    <name evidence="1" type="ORF">Q0A17_06230</name>
</gene>
<accession>A0ABT8PRP4</accession>
<comment type="caution">
    <text evidence="1">The sequence shown here is derived from an EMBL/GenBank/DDBJ whole genome shotgun (WGS) entry which is preliminary data.</text>
</comment>
<organism evidence="1 2">
    <name type="scientific">Citrobacter enshiensis</name>
    <dbReference type="NCBI Taxonomy" id="2971264"/>
    <lineage>
        <taxon>Bacteria</taxon>
        <taxon>Pseudomonadati</taxon>
        <taxon>Pseudomonadota</taxon>
        <taxon>Gammaproteobacteria</taxon>
        <taxon>Enterobacterales</taxon>
        <taxon>Enterobacteriaceae</taxon>
        <taxon>Citrobacter</taxon>
    </lineage>
</organism>
<name>A0ABT8PRP4_9ENTR</name>
<reference evidence="1 2" key="1">
    <citation type="submission" date="2023-07" db="EMBL/GenBank/DDBJ databases">
        <title>Citrobacter selenititolerans sp. nov., isolated from seleniferous soil.</title>
        <authorList>
            <person name="Zhang S."/>
            <person name="Li K."/>
            <person name="Peng J."/>
            <person name="Wang H."/>
            <person name="Sun J."/>
            <person name="Guo Y."/>
        </authorList>
    </citation>
    <scope>NUCLEOTIDE SEQUENCE [LARGE SCALE GENOMIC DNA]</scope>
    <source>
        <strain evidence="1 2">S2-9</strain>
    </source>
</reference>
<evidence type="ECO:0000313" key="2">
    <source>
        <dbReference type="Proteomes" id="UP001174867"/>
    </source>
</evidence>
<dbReference type="RefSeq" id="WP_301697440.1">
    <property type="nucleotide sequence ID" value="NZ_JAUJYW010000002.1"/>
</dbReference>